<keyword evidence="6" id="KW-0378">Hydrolase</keyword>
<dbReference type="SUPFAM" id="SSF109604">
    <property type="entry name" value="HD-domain/PDEase-like"/>
    <property type="match status" value="1"/>
</dbReference>
<dbReference type="InterPro" id="IPR038257">
    <property type="entry name" value="CRISPR-assoc_Cas3_HD_sf"/>
</dbReference>
<keyword evidence="13" id="KW-1185">Reference proteome</keyword>
<accession>A0ABR7HU34</accession>
<dbReference type="Gene3D" id="3.40.50.300">
    <property type="entry name" value="P-loop containing nucleotide triphosphate hydrolases"/>
    <property type="match status" value="2"/>
</dbReference>
<protein>
    <submittedName>
        <fullName evidence="12">CRISPR-associated helicase Cas3</fullName>
    </submittedName>
</protein>
<keyword evidence="9" id="KW-0051">Antiviral defense</keyword>
<dbReference type="Pfam" id="PF22590">
    <property type="entry name" value="Cas3-like_C_2"/>
    <property type="match status" value="1"/>
</dbReference>
<dbReference type="Pfam" id="PF00270">
    <property type="entry name" value="DEAD"/>
    <property type="match status" value="1"/>
</dbReference>
<dbReference type="PROSITE" id="PS51192">
    <property type="entry name" value="HELICASE_ATP_BIND_1"/>
    <property type="match status" value="1"/>
</dbReference>
<organism evidence="12 13">
    <name type="scientific">Pseudoflavonifractor hominis</name>
    <dbReference type="NCBI Taxonomy" id="2763059"/>
    <lineage>
        <taxon>Bacteria</taxon>
        <taxon>Bacillati</taxon>
        <taxon>Bacillota</taxon>
        <taxon>Clostridia</taxon>
        <taxon>Eubacteriales</taxon>
        <taxon>Oscillospiraceae</taxon>
        <taxon>Pseudoflavonifractor</taxon>
    </lineage>
</organism>
<evidence type="ECO:0000256" key="5">
    <source>
        <dbReference type="ARBA" id="ARBA00022741"/>
    </source>
</evidence>
<dbReference type="InterPro" id="IPR006483">
    <property type="entry name" value="CRISPR-assoc_Cas3_HD"/>
</dbReference>
<dbReference type="SUPFAM" id="SSF52540">
    <property type="entry name" value="P-loop containing nucleoside triphosphate hydrolases"/>
    <property type="match status" value="1"/>
</dbReference>
<dbReference type="InterPro" id="IPR027417">
    <property type="entry name" value="P-loop_NTPase"/>
</dbReference>
<dbReference type="NCBIfam" id="TIGR01596">
    <property type="entry name" value="cas3_HD"/>
    <property type="match status" value="1"/>
</dbReference>
<reference evidence="12 13" key="1">
    <citation type="submission" date="2020-08" db="EMBL/GenBank/DDBJ databases">
        <title>Genome public.</title>
        <authorList>
            <person name="Liu C."/>
            <person name="Sun Q."/>
        </authorList>
    </citation>
    <scope>NUCLEOTIDE SEQUENCE [LARGE SCALE GENOMIC DNA]</scope>
    <source>
        <strain evidence="12 13">New-38</strain>
    </source>
</reference>
<evidence type="ECO:0000256" key="2">
    <source>
        <dbReference type="ARBA" id="ARBA00009046"/>
    </source>
</evidence>
<evidence type="ECO:0000259" key="11">
    <source>
        <dbReference type="PROSITE" id="PS51643"/>
    </source>
</evidence>
<dbReference type="InterPro" id="IPR054712">
    <property type="entry name" value="Cas3-like_dom"/>
</dbReference>
<comment type="similarity">
    <text evidence="1">In the N-terminal section; belongs to the CRISPR-associated nuclease Cas3-HD family.</text>
</comment>
<feature type="domain" description="HD Cas3-type" evidence="11">
    <location>
        <begin position="12"/>
        <end position="171"/>
    </location>
</feature>
<keyword evidence="8" id="KW-0067">ATP-binding</keyword>
<proteinExistence type="inferred from homology"/>
<dbReference type="InterPro" id="IPR006674">
    <property type="entry name" value="HD_domain"/>
</dbReference>
<evidence type="ECO:0000256" key="9">
    <source>
        <dbReference type="ARBA" id="ARBA00023118"/>
    </source>
</evidence>
<dbReference type="Pfam" id="PF01966">
    <property type="entry name" value="HD"/>
    <property type="match status" value="1"/>
</dbReference>
<evidence type="ECO:0000313" key="13">
    <source>
        <dbReference type="Proteomes" id="UP000660021"/>
    </source>
</evidence>
<evidence type="ECO:0000256" key="6">
    <source>
        <dbReference type="ARBA" id="ARBA00022801"/>
    </source>
</evidence>
<dbReference type="InterPro" id="IPR011545">
    <property type="entry name" value="DEAD/DEAH_box_helicase_dom"/>
</dbReference>
<dbReference type="EMBL" id="JACOPR010000005">
    <property type="protein sequence ID" value="MBC5730982.1"/>
    <property type="molecule type" value="Genomic_DNA"/>
</dbReference>
<feature type="domain" description="Helicase ATP-binding" evidence="10">
    <location>
        <begin position="224"/>
        <end position="409"/>
    </location>
</feature>
<dbReference type="InterPro" id="IPR006474">
    <property type="entry name" value="Helicase_Cas3_CRISPR-ass_core"/>
</dbReference>
<sequence>MESSPCIAHISDDERSQTVLAHLQNVALLAKSFAHPFSGDEQAELAGLAHDIGKYSDSFQNRLRGLPIRVDHSTAGAVECWGRGQPFAAFAVAGHHGGLPDGGSQTDGPDQTTLWGRIKRKEWGLLESYEAWMQEVMLPKTEVPDFTERSGSEWVFFTRMLYSCLVDADFLDTEAFMEGQSRERYQTSIEQLWNKLQDYISGWFPPEGELNRQRCKILEQCIQEGETRAPGLFSLTVPTGGGKTVASLAFALTHAKQHGLKRVIYVIPYTSIIEQTAEVFREILGVENVLEHHSNVLYDLDREADPHTISLAKATENWDIPVVVTTAVQFFESLYACRSSQCRKLHNIAGSVVIFDEAQMLPIPYLRPCVWAISQLVKRYGISAVLCTATQPALEPIFREFLPQVPVQELCPPDTCQWDLFRRVTFRQTGCLTWDELTAQLNAHDQVLCIVNTRKAAQEIYGRLDGAGSFHLSTLMCPSHRKVQLREIRRRLKEGLPCRVVSTSLIEAGVDVDFPAVFREIAGLDSILQAAGRCNREGRRSAEESVVHIFKREEKAPPLFSTAIGAGKAAMARYADIASPEAIHTYFSELLDLKGCDAQDKERILPLIQSEFFPFRKVAERFHLIDSPTRTVYIPWEEGANLVEQLRTGGGGRELFRKLGQYGVSVYEQHFAALEAAGDLEVLENGAAILRNPALYSDTTGLSLEADSGKGLFI</sequence>
<gene>
    <name evidence="12" type="primary">cas3</name>
    <name evidence="12" type="ORF">H8S34_09095</name>
</gene>
<keyword evidence="5" id="KW-0547">Nucleotide-binding</keyword>
<dbReference type="SMART" id="SM00471">
    <property type="entry name" value="HDc"/>
    <property type="match status" value="1"/>
</dbReference>
<keyword evidence="3" id="KW-0540">Nuclease</keyword>
<dbReference type="InterPro" id="IPR014001">
    <property type="entry name" value="Helicase_ATP-bd"/>
</dbReference>
<dbReference type="InterPro" id="IPR003607">
    <property type="entry name" value="HD/PDEase_dom"/>
</dbReference>
<evidence type="ECO:0000256" key="1">
    <source>
        <dbReference type="ARBA" id="ARBA00006847"/>
    </source>
</evidence>
<dbReference type="CDD" id="cd17930">
    <property type="entry name" value="DEXHc_cas3"/>
    <property type="match status" value="1"/>
</dbReference>
<dbReference type="RefSeq" id="WP_186963781.1">
    <property type="nucleotide sequence ID" value="NZ_JACOPR010000005.1"/>
</dbReference>
<dbReference type="CDD" id="cd09641">
    <property type="entry name" value="Cas3''_I"/>
    <property type="match status" value="1"/>
</dbReference>
<dbReference type="Gene3D" id="1.10.3210.30">
    <property type="match status" value="1"/>
</dbReference>
<evidence type="ECO:0000256" key="7">
    <source>
        <dbReference type="ARBA" id="ARBA00022806"/>
    </source>
</evidence>
<dbReference type="Proteomes" id="UP000660021">
    <property type="component" value="Unassembled WGS sequence"/>
</dbReference>
<comment type="similarity">
    <text evidence="2">In the central section; belongs to the CRISPR-associated helicase Cas3 family.</text>
</comment>
<comment type="caution">
    <text evidence="12">The sequence shown here is derived from an EMBL/GenBank/DDBJ whole genome shotgun (WGS) entry which is preliminary data.</text>
</comment>
<evidence type="ECO:0000259" key="10">
    <source>
        <dbReference type="PROSITE" id="PS51192"/>
    </source>
</evidence>
<evidence type="ECO:0000313" key="12">
    <source>
        <dbReference type="EMBL" id="MBC5730982.1"/>
    </source>
</evidence>
<dbReference type="PROSITE" id="PS51643">
    <property type="entry name" value="HD_CAS3"/>
    <property type="match status" value="1"/>
</dbReference>
<keyword evidence="4" id="KW-0479">Metal-binding</keyword>
<keyword evidence="7" id="KW-0347">Helicase</keyword>
<evidence type="ECO:0000256" key="3">
    <source>
        <dbReference type="ARBA" id="ARBA00022722"/>
    </source>
</evidence>
<evidence type="ECO:0000256" key="8">
    <source>
        <dbReference type="ARBA" id="ARBA00022840"/>
    </source>
</evidence>
<name>A0ABR7HU34_9FIRM</name>
<dbReference type="NCBIfam" id="TIGR01587">
    <property type="entry name" value="cas3_core"/>
    <property type="match status" value="1"/>
</dbReference>
<dbReference type="SMART" id="SM00487">
    <property type="entry name" value="DEXDc"/>
    <property type="match status" value="1"/>
</dbReference>
<evidence type="ECO:0000256" key="4">
    <source>
        <dbReference type="ARBA" id="ARBA00022723"/>
    </source>
</evidence>